<dbReference type="AlphaFoldDB" id="A0A926DE47"/>
<dbReference type="EMBL" id="JACRSP010000002">
    <property type="protein sequence ID" value="MBC8536156.1"/>
    <property type="molecule type" value="Genomic_DNA"/>
</dbReference>
<evidence type="ECO:0000259" key="1">
    <source>
        <dbReference type="Pfam" id="PF02518"/>
    </source>
</evidence>
<dbReference type="InterPro" id="IPR036890">
    <property type="entry name" value="HATPase_C_sf"/>
</dbReference>
<evidence type="ECO:0000313" key="3">
    <source>
        <dbReference type="Proteomes" id="UP000620366"/>
    </source>
</evidence>
<dbReference type="GO" id="GO:0005524">
    <property type="term" value="F:ATP binding"/>
    <property type="evidence" value="ECO:0007669"/>
    <property type="project" value="UniProtKB-KW"/>
</dbReference>
<accession>A0A926DE47</accession>
<dbReference type="InterPro" id="IPR003594">
    <property type="entry name" value="HATPase_dom"/>
</dbReference>
<dbReference type="SUPFAM" id="SSF55874">
    <property type="entry name" value="ATPase domain of HSP90 chaperone/DNA topoisomerase II/histidine kinase"/>
    <property type="match status" value="1"/>
</dbReference>
<sequence length="160" mass="17085">MRPALLQGTWRGGILLSESVIRLHYVVDGDNFTSAGEATSDVKKNLKMAGFPSDVVRRLSIAMYEGEINMVIHAQGGTADVEVTDSRVTVVLADRGPGIPDVDLAMQEGYSTAPDNIRALGFGAGMGLPNMKKYTDGIKIDTVLGEGTTVTFWVDLDPAV</sequence>
<organism evidence="2 3">
    <name type="scientific">Feifania hominis</name>
    <dbReference type="NCBI Taxonomy" id="2763660"/>
    <lineage>
        <taxon>Bacteria</taxon>
        <taxon>Bacillati</taxon>
        <taxon>Bacillota</taxon>
        <taxon>Clostridia</taxon>
        <taxon>Eubacteriales</taxon>
        <taxon>Feifaniaceae</taxon>
        <taxon>Feifania</taxon>
    </lineage>
</organism>
<evidence type="ECO:0000313" key="2">
    <source>
        <dbReference type="EMBL" id="MBC8536156.1"/>
    </source>
</evidence>
<keyword evidence="2" id="KW-0067">ATP-binding</keyword>
<gene>
    <name evidence="2" type="ORF">H8695_05555</name>
</gene>
<keyword evidence="3" id="KW-1185">Reference proteome</keyword>
<proteinExistence type="predicted"/>
<reference evidence="2" key="1">
    <citation type="submission" date="2020-08" db="EMBL/GenBank/DDBJ databases">
        <title>Genome public.</title>
        <authorList>
            <person name="Liu C."/>
            <person name="Sun Q."/>
        </authorList>
    </citation>
    <scope>NUCLEOTIDE SEQUENCE</scope>
    <source>
        <strain evidence="2">BX7</strain>
    </source>
</reference>
<dbReference type="Proteomes" id="UP000620366">
    <property type="component" value="Unassembled WGS sequence"/>
</dbReference>
<comment type="caution">
    <text evidence="2">The sequence shown here is derived from an EMBL/GenBank/DDBJ whole genome shotgun (WGS) entry which is preliminary data.</text>
</comment>
<protein>
    <submittedName>
        <fullName evidence="2">ATP-binding protein</fullName>
    </submittedName>
</protein>
<name>A0A926DE47_9FIRM</name>
<dbReference type="Gene3D" id="3.30.565.10">
    <property type="entry name" value="Histidine kinase-like ATPase, C-terminal domain"/>
    <property type="match status" value="1"/>
</dbReference>
<dbReference type="Pfam" id="PF02518">
    <property type="entry name" value="HATPase_c"/>
    <property type="match status" value="1"/>
</dbReference>
<feature type="domain" description="Histidine kinase/HSP90-like ATPase" evidence="1">
    <location>
        <begin position="68"/>
        <end position="157"/>
    </location>
</feature>
<keyword evidence="2" id="KW-0547">Nucleotide-binding</keyword>